<evidence type="ECO:0000259" key="1">
    <source>
        <dbReference type="Pfam" id="PF12697"/>
    </source>
</evidence>
<comment type="caution">
    <text evidence="2">The sequence shown here is derived from an EMBL/GenBank/DDBJ whole genome shotgun (WGS) entry which is preliminary data.</text>
</comment>
<dbReference type="PANTHER" id="PTHR39624:SF2">
    <property type="entry name" value="OSMC-LIKE PROTEIN"/>
    <property type="match status" value="1"/>
</dbReference>
<dbReference type="AlphaFoldDB" id="A3U3V4"/>
<dbReference type="PANTHER" id="PTHR39624">
    <property type="entry name" value="PROTEIN INVOLVED IN RIMO-MEDIATED BETA-METHYLTHIOLATION OF RIBOSOMAL PROTEIN S12 YCAO"/>
    <property type="match status" value="1"/>
</dbReference>
<evidence type="ECO:0000313" key="3">
    <source>
        <dbReference type="Proteomes" id="UP000004318"/>
    </source>
</evidence>
<evidence type="ECO:0000313" key="2">
    <source>
        <dbReference type="EMBL" id="EAQ01193.1"/>
    </source>
</evidence>
<dbReference type="Pfam" id="PF02566">
    <property type="entry name" value="OsmC"/>
    <property type="match status" value="1"/>
</dbReference>
<dbReference type="InterPro" id="IPR029058">
    <property type="entry name" value="AB_hydrolase_fold"/>
</dbReference>
<name>A3U3V4_PSEBH</name>
<gene>
    <name evidence="2" type="ORF">OB2597_03854</name>
</gene>
<dbReference type="EMBL" id="AAMO01000017">
    <property type="protein sequence ID" value="EAQ01193.1"/>
    <property type="molecule type" value="Genomic_DNA"/>
</dbReference>
<feature type="domain" description="AB hydrolase-1" evidence="1">
    <location>
        <begin position="32"/>
        <end position="239"/>
    </location>
</feature>
<dbReference type="ESTHER" id="psebh-a3u3v4">
    <property type="family name" value="Est-OsmC"/>
</dbReference>
<dbReference type="Gene3D" id="3.40.50.1820">
    <property type="entry name" value="alpha/beta hydrolase"/>
    <property type="match status" value="1"/>
</dbReference>
<dbReference type="InterPro" id="IPR003718">
    <property type="entry name" value="OsmC/Ohr_fam"/>
</dbReference>
<dbReference type="Pfam" id="PF12697">
    <property type="entry name" value="Abhydrolase_6"/>
    <property type="match status" value="1"/>
</dbReference>
<protein>
    <submittedName>
        <fullName evidence="2">OsmC-like family protein</fullName>
    </submittedName>
</protein>
<reference evidence="2 3" key="1">
    <citation type="journal article" date="2010" name="J. Bacteriol.">
        <title>Genome sequences of Oceanicola granulosus HTCC2516(T) and Oceanicola batsensis HTCC2597(TDelta).</title>
        <authorList>
            <person name="Thrash J.C."/>
            <person name="Cho J.C."/>
            <person name="Vergin K.L."/>
            <person name="Giovannoni S.J."/>
        </authorList>
    </citation>
    <scope>NUCLEOTIDE SEQUENCE [LARGE SCALE GENOMIC DNA]</scope>
    <source>
        <strain evidence="3">ATCC BAA-863 / DSM 15984 / KCTC 12145 / HTCC2597</strain>
    </source>
</reference>
<dbReference type="eggNOG" id="COG1073">
    <property type="taxonomic scope" value="Bacteria"/>
</dbReference>
<dbReference type="Gene3D" id="3.30.300.20">
    <property type="match status" value="1"/>
</dbReference>
<dbReference type="Proteomes" id="UP000004318">
    <property type="component" value="Unassembled WGS sequence"/>
</dbReference>
<dbReference type="SUPFAM" id="SSF82784">
    <property type="entry name" value="OsmC-like"/>
    <property type="match status" value="1"/>
</dbReference>
<dbReference type="STRING" id="252305.OB2597_03854"/>
<dbReference type="HOGENOM" id="CLU_681299_0_0_5"/>
<dbReference type="OrthoDB" id="9789573at2"/>
<sequence length="405" mass="43495">MPSRKITFEGHDGHQLAARLDLPDGSVQAHALFAHCFTCGKDIAAARRIAQQLSIGGIAVLRFDFTGLGHSEGEFANTTFTSNVEDLRRAARWMAGQDMAPDMLIGHSLGGAAMLAAAPDIAAARAVVTIGAPHDPGHVTQHFKPEISRIKSEGQAMVKLGERTVPIGRDFVEDVAGQKIDAAIRDSRKALLILHAPRDEVVGIDNAARIFEAALHPKSFVTLDDADHLLSRADDAEYAADVISSWAARYLDLKPAPPPPGAPEGITRVSEADPGGFLQDIAVGERHQLVADEPEAYGGTNRGPSPYGLLAAGLGACTSMTIRMYARRKGWPLEHVSVDVSHDKVHAQDAAPGSDERADRFTRAIRLEGPLKADQRARLLEIADRCPVHRTLERSSQIVTTLVGD</sequence>
<proteinExistence type="predicted"/>
<accession>A3U3V4</accession>
<dbReference type="SUPFAM" id="SSF53474">
    <property type="entry name" value="alpha/beta-Hydrolases"/>
    <property type="match status" value="1"/>
</dbReference>
<keyword evidence="3" id="KW-1185">Reference proteome</keyword>
<dbReference type="eggNOG" id="COG1765">
    <property type="taxonomic scope" value="Bacteria"/>
</dbReference>
<dbReference type="RefSeq" id="WP_009805021.1">
    <property type="nucleotide sequence ID" value="NZ_CH724131.1"/>
</dbReference>
<dbReference type="InterPro" id="IPR000073">
    <property type="entry name" value="AB_hydrolase_1"/>
</dbReference>
<organism evidence="2 3">
    <name type="scientific">Pseudooceanicola batsensis (strain ATCC BAA-863 / DSM 15984 / KCTC 12145 / HTCC2597)</name>
    <name type="common">Oceanicola batsensis</name>
    <dbReference type="NCBI Taxonomy" id="252305"/>
    <lineage>
        <taxon>Bacteria</taxon>
        <taxon>Pseudomonadati</taxon>
        <taxon>Pseudomonadota</taxon>
        <taxon>Alphaproteobacteria</taxon>
        <taxon>Rhodobacterales</taxon>
        <taxon>Paracoccaceae</taxon>
        <taxon>Pseudooceanicola</taxon>
    </lineage>
</organism>
<dbReference type="InterPro" id="IPR036102">
    <property type="entry name" value="OsmC/Ohrsf"/>
</dbReference>
<dbReference type="InterPro" id="IPR015946">
    <property type="entry name" value="KH_dom-like_a/b"/>
</dbReference>